<sequence>MIRALYTSATGMKAQEMLIDVTANNLANVNTTAFKRSQVNFADLIYSTQKPAGTEIAAGVQTPTGMQVGTGVRPVSTNKLFLNGTLQQTGNALDVAIEGEGFFRVDLPSGEARYTRDGSFRMDSAGQLVTADGYILAGGVRVPPGVTIDKINIGTDGTVTAVQGGATNATLNLGQMQIVRFVNPSGLSSEGSNLYAESAASGPETQGVPGVDGMGTLRQHALEGSNVEVVTELIGLISAQRAYEINSRAIRAGDEMLSTTTEMIR</sequence>
<evidence type="ECO:0000256" key="1">
    <source>
        <dbReference type="ARBA" id="ARBA00004117"/>
    </source>
</evidence>
<reference evidence="12 13" key="1">
    <citation type="submission" date="2019-02" db="EMBL/GenBank/DDBJ databases">
        <title>Deep-cultivation of Planctomycetes and their phenomic and genomic characterization uncovers novel biology.</title>
        <authorList>
            <person name="Wiegand S."/>
            <person name="Jogler M."/>
            <person name="Boedeker C."/>
            <person name="Pinto D."/>
            <person name="Vollmers J."/>
            <person name="Rivas-Marin E."/>
            <person name="Kohn T."/>
            <person name="Peeters S.H."/>
            <person name="Heuer A."/>
            <person name="Rast P."/>
            <person name="Oberbeckmann S."/>
            <person name="Bunk B."/>
            <person name="Jeske O."/>
            <person name="Meyerdierks A."/>
            <person name="Storesund J.E."/>
            <person name="Kallscheuer N."/>
            <person name="Luecker S."/>
            <person name="Lage O.M."/>
            <person name="Pohl T."/>
            <person name="Merkel B.J."/>
            <person name="Hornburger P."/>
            <person name="Mueller R.-W."/>
            <person name="Bruemmer F."/>
            <person name="Labrenz M."/>
            <person name="Spormann A.M."/>
            <person name="Op den Camp H."/>
            <person name="Overmann J."/>
            <person name="Amann R."/>
            <person name="Jetten M.S.M."/>
            <person name="Mascher T."/>
            <person name="Medema M.H."/>
            <person name="Devos D.P."/>
            <person name="Kaster A.-K."/>
            <person name="Ovreas L."/>
            <person name="Rohde M."/>
            <person name="Galperin M.Y."/>
            <person name="Jogler C."/>
        </authorList>
    </citation>
    <scope>NUCLEOTIDE SEQUENCE [LARGE SCALE GENOMIC DNA]</scope>
    <source>
        <strain evidence="12 13">Pan44</strain>
    </source>
</reference>
<name>A0A517SJD0_9PLAN</name>
<dbReference type="InterPro" id="IPR012834">
    <property type="entry name" value="FlgG_G_neg"/>
</dbReference>
<evidence type="ECO:0000313" key="12">
    <source>
        <dbReference type="EMBL" id="QDT56229.1"/>
    </source>
</evidence>
<dbReference type="Pfam" id="PF06429">
    <property type="entry name" value="Flg_bbr_C"/>
    <property type="match status" value="1"/>
</dbReference>
<dbReference type="PANTHER" id="PTHR30435">
    <property type="entry name" value="FLAGELLAR PROTEIN"/>
    <property type="match status" value="1"/>
</dbReference>
<dbReference type="Pfam" id="PF22692">
    <property type="entry name" value="LlgE_F_G_D1"/>
    <property type="match status" value="1"/>
</dbReference>
<evidence type="ECO:0000259" key="9">
    <source>
        <dbReference type="Pfam" id="PF00460"/>
    </source>
</evidence>
<dbReference type="InterPro" id="IPR037925">
    <property type="entry name" value="FlgE/F/G-like"/>
</dbReference>
<accession>A0A517SJD0</accession>
<protein>
    <recommendedName>
        <fullName evidence="3 6">Flagellar basal-body rod protein FlgG</fullName>
    </recommendedName>
</protein>
<comment type="subunit">
    <text evidence="5">The basal body constitutes a major portion of the flagellar organelle and consists of four rings (L,P,S, and M) mounted on a central rod. The rod consists of about 26 subunits of FlgG in the distal portion, and FlgB, FlgC and FlgF are thought to build up the proximal portion of the rod with about 6 subunits each.</text>
</comment>
<evidence type="ECO:0000259" key="11">
    <source>
        <dbReference type="Pfam" id="PF22692"/>
    </source>
</evidence>
<dbReference type="InterPro" id="IPR010930">
    <property type="entry name" value="Flg_bb/hook_C_dom"/>
</dbReference>
<dbReference type="EMBL" id="CP036271">
    <property type="protein sequence ID" value="QDT56229.1"/>
    <property type="molecule type" value="Genomic_DNA"/>
</dbReference>
<evidence type="ECO:0000256" key="4">
    <source>
        <dbReference type="ARBA" id="ARBA00023143"/>
    </source>
</evidence>
<evidence type="ECO:0000256" key="3">
    <source>
        <dbReference type="ARBA" id="ARBA00017948"/>
    </source>
</evidence>
<evidence type="ECO:0000313" key="13">
    <source>
        <dbReference type="Proteomes" id="UP000315700"/>
    </source>
</evidence>
<dbReference type="SUPFAM" id="SSF117143">
    <property type="entry name" value="Flagellar hook protein flgE"/>
    <property type="match status" value="1"/>
</dbReference>
<dbReference type="PANTHER" id="PTHR30435:SF19">
    <property type="entry name" value="FLAGELLAR BASAL-BODY ROD PROTEIN FLGG"/>
    <property type="match status" value="1"/>
</dbReference>
<dbReference type="AlphaFoldDB" id="A0A517SJD0"/>
<organism evidence="12 13">
    <name type="scientific">Caulifigura coniformis</name>
    <dbReference type="NCBI Taxonomy" id="2527983"/>
    <lineage>
        <taxon>Bacteria</taxon>
        <taxon>Pseudomonadati</taxon>
        <taxon>Planctomycetota</taxon>
        <taxon>Planctomycetia</taxon>
        <taxon>Planctomycetales</taxon>
        <taxon>Planctomycetaceae</taxon>
        <taxon>Caulifigura</taxon>
    </lineage>
</organism>
<evidence type="ECO:0000256" key="8">
    <source>
        <dbReference type="SAM" id="MobiDB-lite"/>
    </source>
</evidence>
<dbReference type="NCBIfam" id="TIGR03506">
    <property type="entry name" value="FlgEFG_subfam"/>
    <property type="match status" value="2"/>
</dbReference>
<feature type="domain" description="Flagellar basal body rod protein N-terminal" evidence="9">
    <location>
        <begin position="5"/>
        <end position="35"/>
    </location>
</feature>
<evidence type="ECO:0000256" key="7">
    <source>
        <dbReference type="RuleBase" id="RU362116"/>
    </source>
</evidence>
<dbReference type="InParanoid" id="A0A517SJD0"/>
<evidence type="ECO:0000256" key="6">
    <source>
        <dbReference type="NCBIfam" id="TIGR02488"/>
    </source>
</evidence>
<keyword evidence="12" id="KW-0969">Cilium</keyword>
<gene>
    <name evidence="12" type="primary">flgG_3</name>
    <name evidence="12" type="ORF">Pan44_42810</name>
</gene>
<dbReference type="OrthoDB" id="9804559at2"/>
<dbReference type="NCBIfam" id="TIGR02488">
    <property type="entry name" value="flgG_G_neg"/>
    <property type="match status" value="1"/>
</dbReference>
<feature type="region of interest" description="Disordered" evidence="8">
    <location>
        <begin position="197"/>
        <end position="216"/>
    </location>
</feature>
<dbReference type="InterPro" id="IPR053967">
    <property type="entry name" value="LlgE_F_G-like_D1"/>
</dbReference>
<evidence type="ECO:0000259" key="10">
    <source>
        <dbReference type="Pfam" id="PF06429"/>
    </source>
</evidence>
<evidence type="ECO:0000256" key="2">
    <source>
        <dbReference type="ARBA" id="ARBA00009677"/>
    </source>
</evidence>
<evidence type="ECO:0000256" key="5">
    <source>
        <dbReference type="ARBA" id="ARBA00025933"/>
    </source>
</evidence>
<keyword evidence="12" id="KW-0282">Flagellum</keyword>
<keyword evidence="12" id="KW-0966">Cell projection</keyword>
<comment type="similarity">
    <text evidence="2 7">Belongs to the flagella basal body rod proteins family.</text>
</comment>
<dbReference type="InterPro" id="IPR001444">
    <property type="entry name" value="Flag_bb_rod_N"/>
</dbReference>
<dbReference type="Proteomes" id="UP000315700">
    <property type="component" value="Chromosome"/>
</dbReference>
<comment type="subcellular location">
    <subcellularLocation>
        <location evidence="1 7">Bacterial flagellum basal body</location>
    </subcellularLocation>
</comment>
<dbReference type="GO" id="GO:0071978">
    <property type="term" value="P:bacterial-type flagellum-dependent swarming motility"/>
    <property type="evidence" value="ECO:0007669"/>
    <property type="project" value="TreeGrafter"/>
</dbReference>
<feature type="domain" description="Flagellar hook protein FlgE/F/G-like D1" evidence="11">
    <location>
        <begin position="96"/>
        <end position="161"/>
    </location>
</feature>
<dbReference type="RefSeq" id="WP_145033363.1">
    <property type="nucleotide sequence ID" value="NZ_CP036271.1"/>
</dbReference>
<dbReference type="GO" id="GO:0009426">
    <property type="term" value="C:bacterial-type flagellum basal body, distal rod"/>
    <property type="evidence" value="ECO:0007669"/>
    <property type="project" value="UniProtKB-UniRule"/>
</dbReference>
<keyword evidence="13" id="KW-1185">Reference proteome</keyword>
<dbReference type="Pfam" id="PF00460">
    <property type="entry name" value="Flg_bb_rod"/>
    <property type="match status" value="1"/>
</dbReference>
<dbReference type="PROSITE" id="PS00588">
    <property type="entry name" value="FLAGELLA_BB_ROD"/>
    <property type="match status" value="1"/>
</dbReference>
<keyword evidence="4 7" id="KW-0975">Bacterial flagellum</keyword>
<dbReference type="FunCoup" id="A0A517SJD0">
    <property type="interactions" value="71"/>
</dbReference>
<dbReference type="KEGG" id="ccos:Pan44_42810"/>
<feature type="domain" description="Flagellar basal-body/hook protein C-terminal" evidence="10">
    <location>
        <begin position="218"/>
        <end position="262"/>
    </location>
</feature>
<dbReference type="InterPro" id="IPR019776">
    <property type="entry name" value="Flagellar_basal_body_rod_CS"/>
</dbReference>
<dbReference type="InterPro" id="IPR020013">
    <property type="entry name" value="Flagellar_FlgE/F/G"/>
</dbReference>
<proteinExistence type="inferred from homology"/>